<dbReference type="Proteomes" id="UP000324222">
    <property type="component" value="Unassembled WGS sequence"/>
</dbReference>
<evidence type="ECO:0000313" key="1">
    <source>
        <dbReference type="EMBL" id="MPC42841.1"/>
    </source>
</evidence>
<gene>
    <name evidence="1" type="ORF">E2C01_036473</name>
</gene>
<comment type="caution">
    <text evidence="1">The sequence shown here is derived from an EMBL/GenBank/DDBJ whole genome shotgun (WGS) entry which is preliminary data.</text>
</comment>
<organism evidence="1 2">
    <name type="scientific">Portunus trituberculatus</name>
    <name type="common">Swimming crab</name>
    <name type="synonym">Neptunus trituberculatus</name>
    <dbReference type="NCBI Taxonomy" id="210409"/>
    <lineage>
        <taxon>Eukaryota</taxon>
        <taxon>Metazoa</taxon>
        <taxon>Ecdysozoa</taxon>
        <taxon>Arthropoda</taxon>
        <taxon>Crustacea</taxon>
        <taxon>Multicrustacea</taxon>
        <taxon>Malacostraca</taxon>
        <taxon>Eumalacostraca</taxon>
        <taxon>Eucarida</taxon>
        <taxon>Decapoda</taxon>
        <taxon>Pleocyemata</taxon>
        <taxon>Brachyura</taxon>
        <taxon>Eubrachyura</taxon>
        <taxon>Portunoidea</taxon>
        <taxon>Portunidae</taxon>
        <taxon>Portuninae</taxon>
        <taxon>Portunus</taxon>
    </lineage>
</organism>
<protein>
    <submittedName>
        <fullName evidence="1">Uncharacterized protein</fullName>
    </submittedName>
</protein>
<dbReference type="EMBL" id="VSRR010005589">
    <property type="protein sequence ID" value="MPC42841.1"/>
    <property type="molecule type" value="Genomic_DNA"/>
</dbReference>
<proteinExistence type="predicted"/>
<accession>A0A5B7F6T6</accession>
<evidence type="ECO:0000313" key="2">
    <source>
        <dbReference type="Proteomes" id="UP000324222"/>
    </source>
</evidence>
<keyword evidence="2" id="KW-1185">Reference proteome</keyword>
<name>A0A5B7F6T6_PORTR</name>
<reference evidence="1 2" key="1">
    <citation type="submission" date="2019-05" db="EMBL/GenBank/DDBJ databases">
        <title>Another draft genome of Portunus trituberculatus and its Hox gene families provides insights of decapod evolution.</title>
        <authorList>
            <person name="Jeong J.-H."/>
            <person name="Song I."/>
            <person name="Kim S."/>
            <person name="Choi T."/>
            <person name="Kim D."/>
            <person name="Ryu S."/>
            <person name="Kim W."/>
        </authorList>
    </citation>
    <scope>NUCLEOTIDE SEQUENCE [LARGE SCALE GENOMIC DNA]</scope>
    <source>
        <tissue evidence="1">Muscle</tissue>
    </source>
</reference>
<dbReference type="AlphaFoldDB" id="A0A5B7F6T6"/>
<sequence>MHDIMLLDSATILGLCCAPSVDTHAEPPKHLQPLAQLSYHPCNGLNRYTNTKAARKKIVIPQPVLALPSVSNT</sequence>